<protein>
    <submittedName>
        <fullName evidence="1">Uncharacterized protein</fullName>
    </submittedName>
</protein>
<keyword evidence="2" id="KW-1185">Reference proteome</keyword>
<proteinExistence type="predicted"/>
<name>A0ACC2B8G5_DIPCM</name>
<comment type="caution">
    <text evidence="1">The sequence shown here is derived from an EMBL/GenBank/DDBJ whole genome shotgun (WGS) entry which is preliminary data.</text>
</comment>
<organism evidence="1 2">
    <name type="scientific">Diphasiastrum complanatum</name>
    <name type="common">Issler's clubmoss</name>
    <name type="synonym">Lycopodium complanatum</name>
    <dbReference type="NCBI Taxonomy" id="34168"/>
    <lineage>
        <taxon>Eukaryota</taxon>
        <taxon>Viridiplantae</taxon>
        <taxon>Streptophyta</taxon>
        <taxon>Embryophyta</taxon>
        <taxon>Tracheophyta</taxon>
        <taxon>Lycopodiopsida</taxon>
        <taxon>Lycopodiales</taxon>
        <taxon>Lycopodiaceae</taxon>
        <taxon>Lycopodioideae</taxon>
        <taxon>Diphasiastrum</taxon>
    </lineage>
</organism>
<accession>A0ACC2B8G5</accession>
<sequence length="1258" mass="137493">MAGTRCRVWRAAFQPLRDAATASAALHSKQQQVQSWELKKVVVLQELVAQSPALSAAAGDVPPQEIVGDLTLLVQMVMTEGHCQGNINSIYLRVCRLVNDINSRTRLEFTTSTLLPFSHFLRQMLELSHFPSARRGRSQEHSGYLADAGEPDLGIEALRALVKFIHENGSHLPVEEVTALIDKLLPFISYQNNEVGSGMFGMGNSTVEAPQSGSRILIVEQKECQRLAFLAIGNLFPRAGAMISKDTWHRLLQAFHKNLDNLPLNMQPLENAAASRYYAAVLRCLHLVLTDAKWSLEEHVTAFVASLRMFFTYGLANNQFLHVISKSPAYGGGNVEEHPKTTPSIKVKSNSLYRPPHLRGNLRSATSGGRSDEANVEAGGFILSSDSEQSDSDGPNDSDNSKFSRIRINAILSIQAIARADPKSLHAHWSSLFPMHDVLHPRPRQATLLTALLFDPISKARLAAASTVAALLEGPSRAFLQVAEYREVSRAGSFTTLSSSLGQTLIQLHTGLVYLISNESHCGTYMAALKALSLLVSATPFERLPSELLRNVLLSIQKRAHQLLPVSCDRVNMLVASINGLGTCLNVVPTCPQVANFLLSNLRTEQRLMDSTRGGSLFLDLVSYARVQATPVISIEAFQALKAAVHNYSPVLFGYWDEVSSSVFEAVKGTIGTSAFGDIVGSPLPSKDSLAVMCSTQGKTFDEKVVHSALKLLDEFLRAMSGFQGTDETANDIPLHPPSPSELPVPLKILPSSSIIQEGTRKEVSYEVRGSMHWMEALKKHLPEALVSFSPMVRGAALTCFAGLTSWVFSSLPAAQQDYILSTVVNAATRDETPSVRSAACRAIGVLVGFSEVIGRKQRVSTAVDVVTSASFDTSLLVRITASWALANTCDALCRGFSTADFAIMSENSILGSLVNCALGAAKDGDKVRANAVRALGNIAKFVNFNCACETVYPSFGSDTNHKNVFCSSTTLSSSIISLRELVETLMSCIQIGNVKVQWNVCHALGNLFQNQTIHLQEMPWTYSIYKALLVLVQDSANFKIRIHAASALGVPTKRTHYGEAYGDVLHGLLRALESCECNPTAPSKLKYQVALIDQLTSTTLHVLSISLPVDYIPLKDFLNEKADFLHNWLKSVFMTAATALSLEGFDSLSTIPEEDFKGLSDDEALTSHHRLSESGHFDMHYDEKPLPPPREKYWFFPKVTKSQGISSDLLSKKIMHIEKAGRALACMFVDGDCVSKTRFQCLLRQMEELSSVSGFSS</sequence>
<reference evidence="2" key="1">
    <citation type="journal article" date="2024" name="Proc. Natl. Acad. Sci. U.S.A.">
        <title>Extraordinary preservation of gene collinearity over three hundred million years revealed in homosporous lycophytes.</title>
        <authorList>
            <person name="Li C."/>
            <person name="Wickell D."/>
            <person name="Kuo L.Y."/>
            <person name="Chen X."/>
            <person name="Nie B."/>
            <person name="Liao X."/>
            <person name="Peng D."/>
            <person name="Ji J."/>
            <person name="Jenkins J."/>
            <person name="Williams M."/>
            <person name="Shu S."/>
            <person name="Plott C."/>
            <person name="Barry K."/>
            <person name="Rajasekar S."/>
            <person name="Grimwood J."/>
            <person name="Han X."/>
            <person name="Sun S."/>
            <person name="Hou Z."/>
            <person name="He W."/>
            <person name="Dai G."/>
            <person name="Sun C."/>
            <person name="Schmutz J."/>
            <person name="Leebens-Mack J.H."/>
            <person name="Li F.W."/>
            <person name="Wang L."/>
        </authorList>
    </citation>
    <scope>NUCLEOTIDE SEQUENCE [LARGE SCALE GENOMIC DNA]</scope>
    <source>
        <strain evidence="2">cv. PW_Plant_1</strain>
    </source>
</reference>
<gene>
    <name evidence="1" type="ORF">O6H91_17G080600</name>
</gene>
<dbReference type="Proteomes" id="UP001162992">
    <property type="component" value="Chromosome 17"/>
</dbReference>
<evidence type="ECO:0000313" key="2">
    <source>
        <dbReference type="Proteomes" id="UP001162992"/>
    </source>
</evidence>
<evidence type="ECO:0000313" key="1">
    <source>
        <dbReference type="EMBL" id="KAJ7526084.1"/>
    </source>
</evidence>
<dbReference type="EMBL" id="CM055108">
    <property type="protein sequence ID" value="KAJ7526084.1"/>
    <property type="molecule type" value="Genomic_DNA"/>
</dbReference>